<protein>
    <submittedName>
        <fullName evidence="1">Uncharacterized protein</fullName>
    </submittedName>
</protein>
<comment type="caution">
    <text evidence="1">The sequence shown here is derived from an EMBL/GenBank/DDBJ whole genome shotgun (WGS) entry which is preliminary data.</text>
</comment>
<name>A0A0F9JC53_9ZZZZ</name>
<sequence length="84" mass="9493">MIKTATNMKTYRRVRQHGTLETIAGNGKDRINAIRTVVHESQFAKIDGVMMDLFTASLICQIYDVLSNENKKKFASYPAPNMAQ</sequence>
<dbReference type="EMBL" id="LAZR01016685">
    <property type="protein sequence ID" value="KKM03411.1"/>
    <property type="molecule type" value="Genomic_DNA"/>
</dbReference>
<gene>
    <name evidence="1" type="ORF">LCGC14_1774630</name>
</gene>
<organism evidence="1">
    <name type="scientific">marine sediment metagenome</name>
    <dbReference type="NCBI Taxonomy" id="412755"/>
    <lineage>
        <taxon>unclassified sequences</taxon>
        <taxon>metagenomes</taxon>
        <taxon>ecological metagenomes</taxon>
    </lineage>
</organism>
<proteinExistence type="predicted"/>
<evidence type="ECO:0000313" key="1">
    <source>
        <dbReference type="EMBL" id="KKM03411.1"/>
    </source>
</evidence>
<feature type="non-terminal residue" evidence="1">
    <location>
        <position position="84"/>
    </location>
</feature>
<dbReference type="AlphaFoldDB" id="A0A0F9JC53"/>
<reference evidence="1" key="1">
    <citation type="journal article" date="2015" name="Nature">
        <title>Complex archaea that bridge the gap between prokaryotes and eukaryotes.</title>
        <authorList>
            <person name="Spang A."/>
            <person name="Saw J.H."/>
            <person name="Jorgensen S.L."/>
            <person name="Zaremba-Niedzwiedzka K."/>
            <person name="Martijn J."/>
            <person name="Lind A.E."/>
            <person name="van Eijk R."/>
            <person name="Schleper C."/>
            <person name="Guy L."/>
            <person name="Ettema T.J."/>
        </authorList>
    </citation>
    <scope>NUCLEOTIDE SEQUENCE</scope>
</reference>
<accession>A0A0F9JC53</accession>